<sequence>MHALLIVLVILLGIVALCLAVIAYVLLTAFFAVQPIISQLGKISMVIDGTRFVWHRIANYRKRRARKLRRSEESVTSARSPDADRPAE</sequence>
<organism evidence="3 4">
    <name type="scientific">Alicyclobacillus cycloheptanicus</name>
    <dbReference type="NCBI Taxonomy" id="1457"/>
    <lineage>
        <taxon>Bacteria</taxon>
        <taxon>Bacillati</taxon>
        <taxon>Bacillota</taxon>
        <taxon>Bacilli</taxon>
        <taxon>Bacillales</taxon>
        <taxon>Alicyclobacillaceae</taxon>
        <taxon>Alicyclobacillus</taxon>
    </lineage>
</organism>
<evidence type="ECO:0000313" key="4">
    <source>
        <dbReference type="Proteomes" id="UP001232973"/>
    </source>
</evidence>
<keyword evidence="2" id="KW-1133">Transmembrane helix</keyword>
<dbReference type="RefSeq" id="WP_274455390.1">
    <property type="nucleotide sequence ID" value="NZ_CP067097.1"/>
</dbReference>
<keyword evidence="2" id="KW-0472">Membrane</keyword>
<proteinExistence type="predicted"/>
<evidence type="ECO:0000256" key="1">
    <source>
        <dbReference type="SAM" id="MobiDB-lite"/>
    </source>
</evidence>
<accession>A0ABT9XE90</accession>
<dbReference type="EMBL" id="JAUSTP010000002">
    <property type="protein sequence ID" value="MDQ0188619.1"/>
    <property type="molecule type" value="Genomic_DNA"/>
</dbReference>
<keyword evidence="4" id="KW-1185">Reference proteome</keyword>
<name>A0ABT9XE90_9BACL</name>
<feature type="transmembrane region" description="Helical" evidence="2">
    <location>
        <begin position="6"/>
        <end position="33"/>
    </location>
</feature>
<feature type="region of interest" description="Disordered" evidence="1">
    <location>
        <begin position="65"/>
        <end position="88"/>
    </location>
</feature>
<gene>
    <name evidence="3" type="ORF">J2S03_000431</name>
</gene>
<protein>
    <submittedName>
        <fullName evidence="3">Type VI protein secretion system component VasK</fullName>
    </submittedName>
</protein>
<evidence type="ECO:0000256" key="2">
    <source>
        <dbReference type="SAM" id="Phobius"/>
    </source>
</evidence>
<dbReference type="Proteomes" id="UP001232973">
    <property type="component" value="Unassembled WGS sequence"/>
</dbReference>
<comment type="caution">
    <text evidence="3">The sequence shown here is derived from an EMBL/GenBank/DDBJ whole genome shotgun (WGS) entry which is preliminary data.</text>
</comment>
<evidence type="ECO:0000313" key="3">
    <source>
        <dbReference type="EMBL" id="MDQ0188619.1"/>
    </source>
</evidence>
<reference evidence="3 4" key="1">
    <citation type="submission" date="2023-07" db="EMBL/GenBank/DDBJ databases">
        <title>Genomic Encyclopedia of Type Strains, Phase IV (KMG-IV): sequencing the most valuable type-strain genomes for metagenomic binning, comparative biology and taxonomic classification.</title>
        <authorList>
            <person name="Goeker M."/>
        </authorList>
    </citation>
    <scope>NUCLEOTIDE SEQUENCE [LARGE SCALE GENOMIC DNA]</scope>
    <source>
        <strain evidence="3 4">DSM 4006</strain>
    </source>
</reference>
<keyword evidence="2" id="KW-0812">Transmembrane</keyword>